<proteinExistence type="predicted"/>
<dbReference type="AlphaFoldDB" id="A0A9D4IRB5"/>
<dbReference type="Proteomes" id="UP000828390">
    <property type="component" value="Unassembled WGS sequence"/>
</dbReference>
<accession>A0A9D4IRB5</accession>
<protein>
    <submittedName>
        <fullName evidence="1">Uncharacterized protein</fullName>
    </submittedName>
</protein>
<name>A0A9D4IRB5_DREPO</name>
<evidence type="ECO:0000313" key="1">
    <source>
        <dbReference type="EMBL" id="KAH3782194.1"/>
    </source>
</evidence>
<sequence length="71" mass="8800">MQANFRLVLGRTSNEMWHFCFWKRRWLRIMAKEMDKSSEEEEETEAALEELDESDKLLFFARFQLSWFSTW</sequence>
<dbReference type="EMBL" id="JAIWYP010000008">
    <property type="protein sequence ID" value="KAH3782194.1"/>
    <property type="molecule type" value="Genomic_DNA"/>
</dbReference>
<organism evidence="1 2">
    <name type="scientific">Dreissena polymorpha</name>
    <name type="common">Zebra mussel</name>
    <name type="synonym">Mytilus polymorpha</name>
    <dbReference type="NCBI Taxonomy" id="45954"/>
    <lineage>
        <taxon>Eukaryota</taxon>
        <taxon>Metazoa</taxon>
        <taxon>Spiralia</taxon>
        <taxon>Lophotrochozoa</taxon>
        <taxon>Mollusca</taxon>
        <taxon>Bivalvia</taxon>
        <taxon>Autobranchia</taxon>
        <taxon>Heteroconchia</taxon>
        <taxon>Euheterodonta</taxon>
        <taxon>Imparidentia</taxon>
        <taxon>Neoheterodontei</taxon>
        <taxon>Myida</taxon>
        <taxon>Dreissenoidea</taxon>
        <taxon>Dreissenidae</taxon>
        <taxon>Dreissena</taxon>
    </lineage>
</organism>
<reference evidence="1" key="1">
    <citation type="journal article" date="2019" name="bioRxiv">
        <title>The Genome of the Zebra Mussel, Dreissena polymorpha: A Resource for Invasive Species Research.</title>
        <authorList>
            <person name="McCartney M.A."/>
            <person name="Auch B."/>
            <person name="Kono T."/>
            <person name="Mallez S."/>
            <person name="Zhang Y."/>
            <person name="Obille A."/>
            <person name="Becker A."/>
            <person name="Abrahante J.E."/>
            <person name="Garbe J."/>
            <person name="Badalamenti J.P."/>
            <person name="Herman A."/>
            <person name="Mangelson H."/>
            <person name="Liachko I."/>
            <person name="Sullivan S."/>
            <person name="Sone E.D."/>
            <person name="Koren S."/>
            <person name="Silverstein K.A.T."/>
            <person name="Beckman K.B."/>
            <person name="Gohl D.M."/>
        </authorList>
    </citation>
    <scope>NUCLEOTIDE SEQUENCE</scope>
    <source>
        <strain evidence="1">Duluth1</strain>
        <tissue evidence="1">Whole animal</tissue>
    </source>
</reference>
<evidence type="ECO:0000313" key="2">
    <source>
        <dbReference type="Proteomes" id="UP000828390"/>
    </source>
</evidence>
<gene>
    <name evidence="1" type="ORF">DPMN_160106</name>
</gene>
<keyword evidence="2" id="KW-1185">Reference proteome</keyword>
<reference evidence="1" key="2">
    <citation type="submission" date="2020-11" db="EMBL/GenBank/DDBJ databases">
        <authorList>
            <person name="McCartney M.A."/>
            <person name="Auch B."/>
            <person name="Kono T."/>
            <person name="Mallez S."/>
            <person name="Becker A."/>
            <person name="Gohl D.M."/>
            <person name="Silverstein K.A.T."/>
            <person name="Koren S."/>
            <person name="Bechman K.B."/>
            <person name="Herman A."/>
            <person name="Abrahante J.E."/>
            <person name="Garbe J."/>
        </authorList>
    </citation>
    <scope>NUCLEOTIDE SEQUENCE</scope>
    <source>
        <strain evidence="1">Duluth1</strain>
        <tissue evidence="1">Whole animal</tissue>
    </source>
</reference>
<comment type="caution">
    <text evidence="1">The sequence shown here is derived from an EMBL/GenBank/DDBJ whole genome shotgun (WGS) entry which is preliminary data.</text>
</comment>